<keyword evidence="3" id="KW-1185">Reference proteome</keyword>
<dbReference type="GeneID" id="37068668"/>
<dbReference type="EMBL" id="MSFL01000005">
    <property type="protein sequence ID" value="PWY88372.1"/>
    <property type="molecule type" value="Genomic_DNA"/>
</dbReference>
<dbReference type="RefSeq" id="XP_025401908.1">
    <property type="nucleotide sequence ID" value="XM_025546431.1"/>
</dbReference>
<comment type="caution">
    <text evidence="2">The sequence shown here is derived from an EMBL/GenBank/DDBJ whole genome shotgun (WGS) entry which is preliminary data.</text>
</comment>
<evidence type="ECO:0000256" key="1">
    <source>
        <dbReference type="SAM" id="Phobius"/>
    </source>
</evidence>
<protein>
    <submittedName>
        <fullName evidence="2">Uncharacterized protein</fullName>
    </submittedName>
</protein>
<name>A0A317WSV5_9EURO</name>
<feature type="transmembrane region" description="Helical" evidence="1">
    <location>
        <begin position="20"/>
        <end position="39"/>
    </location>
</feature>
<feature type="transmembrane region" description="Helical" evidence="1">
    <location>
        <begin position="51"/>
        <end position="68"/>
    </location>
</feature>
<proteinExistence type="predicted"/>
<evidence type="ECO:0000313" key="3">
    <source>
        <dbReference type="Proteomes" id="UP000247233"/>
    </source>
</evidence>
<keyword evidence="1" id="KW-0812">Transmembrane</keyword>
<evidence type="ECO:0000313" key="2">
    <source>
        <dbReference type="EMBL" id="PWY88372.1"/>
    </source>
</evidence>
<dbReference type="VEuPathDB" id="FungiDB:BO70DRAFT_394084"/>
<dbReference type="Proteomes" id="UP000247233">
    <property type="component" value="Unassembled WGS sequence"/>
</dbReference>
<gene>
    <name evidence="2" type="ORF">BO70DRAFT_394084</name>
</gene>
<reference evidence="2 3" key="1">
    <citation type="submission" date="2016-12" db="EMBL/GenBank/DDBJ databases">
        <title>The genomes of Aspergillus section Nigri reveals drivers in fungal speciation.</title>
        <authorList>
            <consortium name="DOE Joint Genome Institute"/>
            <person name="Vesth T.C."/>
            <person name="Nybo J."/>
            <person name="Theobald S."/>
            <person name="Brandl J."/>
            <person name="Frisvad J.C."/>
            <person name="Nielsen K.F."/>
            <person name="Lyhne E.K."/>
            <person name="Kogle M.E."/>
            <person name="Kuo A."/>
            <person name="Riley R."/>
            <person name="Clum A."/>
            <person name="Nolan M."/>
            <person name="Lipzen A."/>
            <person name="Salamov A."/>
            <person name="Henrissat B."/>
            <person name="Wiebenga A."/>
            <person name="De Vries R.P."/>
            <person name="Grigoriev I.V."/>
            <person name="Mortensen U.H."/>
            <person name="Andersen M.R."/>
            <person name="Baker S.E."/>
        </authorList>
    </citation>
    <scope>NUCLEOTIDE SEQUENCE [LARGE SCALE GENOMIC DNA]</scope>
    <source>
        <strain evidence="2 3">CBS 117.55</strain>
    </source>
</reference>
<organism evidence="2 3">
    <name type="scientific">Aspergillus heteromorphus CBS 117.55</name>
    <dbReference type="NCBI Taxonomy" id="1448321"/>
    <lineage>
        <taxon>Eukaryota</taxon>
        <taxon>Fungi</taxon>
        <taxon>Dikarya</taxon>
        <taxon>Ascomycota</taxon>
        <taxon>Pezizomycotina</taxon>
        <taxon>Eurotiomycetes</taxon>
        <taxon>Eurotiomycetidae</taxon>
        <taxon>Eurotiales</taxon>
        <taxon>Aspergillaceae</taxon>
        <taxon>Aspergillus</taxon>
        <taxon>Aspergillus subgen. Circumdati</taxon>
    </lineage>
</organism>
<sequence>MFVLLSSILGISDSFLSLLVLHPCSYLIVPASSAGALFVTRLSAAVNRPAIGLLCLYRSLLYAVFYSSPRFPSVYLGFYGMIPSTTASASWHV</sequence>
<keyword evidence="1" id="KW-0472">Membrane</keyword>
<accession>A0A317WSV5</accession>
<keyword evidence="1" id="KW-1133">Transmembrane helix</keyword>
<dbReference type="AlphaFoldDB" id="A0A317WSV5"/>